<gene>
    <name evidence="7" type="ORF">CIPAW_06G056000</name>
</gene>
<evidence type="ECO:0000259" key="6">
    <source>
        <dbReference type="PROSITE" id="PS51698"/>
    </source>
</evidence>
<dbReference type="GO" id="GO:0016567">
    <property type="term" value="P:protein ubiquitination"/>
    <property type="evidence" value="ECO:0007669"/>
    <property type="project" value="UniProtKB-UniRule"/>
</dbReference>
<accession>A0A8T1Q8B7</accession>
<dbReference type="GO" id="GO:0061630">
    <property type="term" value="F:ubiquitin protein ligase activity"/>
    <property type="evidence" value="ECO:0007669"/>
    <property type="project" value="UniProtKB-UniRule"/>
</dbReference>
<comment type="caution">
    <text evidence="7">The sequence shown here is derived from an EMBL/GenBank/DDBJ whole genome shotgun (WGS) entry which is preliminary data.</text>
</comment>
<evidence type="ECO:0000256" key="3">
    <source>
        <dbReference type="ARBA" id="ARBA00022679"/>
    </source>
</evidence>
<comment type="function">
    <text evidence="5">Functions as an E3 ubiquitin ligase.</text>
</comment>
<keyword evidence="3 5" id="KW-0808">Transferase</keyword>
<proteinExistence type="predicted"/>
<dbReference type="PANTHER" id="PTHR22849">
    <property type="entry name" value="WDSAM1 PROTEIN"/>
    <property type="match status" value="1"/>
</dbReference>
<dbReference type="Proteomes" id="UP000811609">
    <property type="component" value="Chromosome 6"/>
</dbReference>
<dbReference type="SMART" id="SM00504">
    <property type="entry name" value="Ubox"/>
    <property type="match status" value="1"/>
</dbReference>
<evidence type="ECO:0000256" key="2">
    <source>
        <dbReference type="ARBA" id="ARBA00004906"/>
    </source>
</evidence>
<evidence type="ECO:0000256" key="1">
    <source>
        <dbReference type="ARBA" id="ARBA00000900"/>
    </source>
</evidence>
<dbReference type="Pfam" id="PF04564">
    <property type="entry name" value="U-box"/>
    <property type="match status" value="1"/>
</dbReference>
<dbReference type="InterPro" id="IPR003613">
    <property type="entry name" value="Ubox_domain"/>
</dbReference>
<dbReference type="InterPro" id="IPR045185">
    <property type="entry name" value="PUB22/23/24-like"/>
</dbReference>
<organism evidence="7 8">
    <name type="scientific">Carya illinoinensis</name>
    <name type="common">Pecan</name>
    <dbReference type="NCBI Taxonomy" id="32201"/>
    <lineage>
        <taxon>Eukaryota</taxon>
        <taxon>Viridiplantae</taxon>
        <taxon>Streptophyta</taxon>
        <taxon>Embryophyta</taxon>
        <taxon>Tracheophyta</taxon>
        <taxon>Spermatophyta</taxon>
        <taxon>Magnoliopsida</taxon>
        <taxon>eudicotyledons</taxon>
        <taxon>Gunneridae</taxon>
        <taxon>Pentapetalae</taxon>
        <taxon>rosids</taxon>
        <taxon>fabids</taxon>
        <taxon>Fagales</taxon>
        <taxon>Juglandaceae</taxon>
        <taxon>Carya</taxon>
    </lineage>
</organism>
<keyword evidence="4 5" id="KW-0833">Ubl conjugation pathway</keyword>
<dbReference type="AlphaFoldDB" id="A0A8T1Q8B7"/>
<dbReference type="FunFam" id="3.30.40.10:FF:000442">
    <property type="entry name" value="RING-type E3 ubiquitin transferase"/>
    <property type="match status" value="1"/>
</dbReference>
<comment type="catalytic activity">
    <reaction evidence="1 5">
        <text>S-ubiquitinyl-[E2 ubiquitin-conjugating enzyme]-L-cysteine + [acceptor protein]-L-lysine = [E2 ubiquitin-conjugating enzyme]-L-cysteine + N(6)-ubiquitinyl-[acceptor protein]-L-lysine.</text>
        <dbReference type="EC" id="2.3.2.27"/>
    </reaction>
</comment>
<dbReference type="InterPro" id="IPR045210">
    <property type="entry name" value="RING-Ubox_PUB"/>
</dbReference>
<feature type="domain" description="U-box" evidence="6">
    <location>
        <begin position="43"/>
        <end position="117"/>
    </location>
</feature>
<name>A0A8T1Q8B7_CARIL</name>
<comment type="pathway">
    <text evidence="2 5">Protein modification; protein ubiquitination.</text>
</comment>
<dbReference type="InterPro" id="IPR058678">
    <property type="entry name" value="ARM_PUB"/>
</dbReference>
<dbReference type="PANTHER" id="PTHR22849:SF139">
    <property type="entry name" value="U-BOX DOMAIN-CONTAINING PROTEIN"/>
    <property type="match status" value="1"/>
</dbReference>
<evidence type="ECO:0000313" key="8">
    <source>
        <dbReference type="Proteomes" id="UP000811609"/>
    </source>
</evidence>
<dbReference type="CDD" id="cd16664">
    <property type="entry name" value="RING-Ubox_PUB"/>
    <property type="match status" value="1"/>
</dbReference>
<dbReference type="EC" id="2.3.2.27" evidence="5"/>
<keyword evidence="8" id="KW-1185">Reference proteome</keyword>
<reference evidence="7" key="1">
    <citation type="submission" date="2020-12" db="EMBL/GenBank/DDBJ databases">
        <title>WGS assembly of Carya illinoinensis cv. Pawnee.</title>
        <authorList>
            <person name="Platts A."/>
            <person name="Shu S."/>
            <person name="Wright S."/>
            <person name="Barry K."/>
            <person name="Edger P."/>
            <person name="Pires J.C."/>
            <person name="Schmutz J."/>
        </authorList>
    </citation>
    <scope>NUCLEOTIDE SEQUENCE</scope>
    <source>
        <tissue evidence="7">Leaf</tissue>
    </source>
</reference>
<dbReference type="EMBL" id="CM031814">
    <property type="protein sequence ID" value="KAG6650612.1"/>
    <property type="molecule type" value="Genomic_DNA"/>
</dbReference>
<protein>
    <recommendedName>
        <fullName evidence="5 6">U-box domain-containing protein</fullName>
        <ecNumber evidence="5">2.3.2.27</ecNumber>
    </recommendedName>
    <alternativeName>
        <fullName evidence="5">RING-type E3 ubiquitin transferase PUB</fullName>
    </alternativeName>
</protein>
<dbReference type="Pfam" id="PF25598">
    <property type="entry name" value="ARM_PUB"/>
    <property type="match status" value="1"/>
</dbReference>
<evidence type="ECO:0000256" key="4">
    <source>
        <dbReference type="ARBA" id="ARBA00022786"/>
    </source>
</evidence>
<sequence>MRLFDFILPCQIQRMISSWRRRRAGHCAGKEQPWGENRGMELTIPGHFRCPISLDLMKDPVTFSTGITYDRESIETWLDAGNQTCPITNQELKSLEPIPNHAIRKMIQDWCVENRSHGIERIPTPRIPVSSAQVSELLRKITMASESEDEAGCLKLVTKLKALAKESDRNKRCIVANTTGSVLSAAFDTFSKVSFDRNATVLEEILSTLALLFPLDREAKSFLQSSASLHCMAWFLKGADLSGRKNSVLALKDVLSSDESRVESFSKIEGALEALVKLIKEPICRTATKASLMVIYHMVSCSFPNEAIIDRFVDMGLVSLLLELLVDNEISMCEKAEGVLDGICSSERGREKAYNHALTIPVLVKKILRVSDLATQFSVSILWKLICKNEKREEASVVVVEALQVGAFQKLLLLLQVGCADRTKEKATELLKLLNLHRDRLECVESTDFKDLKRRF</sequence>
<dbReference type="PROSITE" id="PS51698">
    <property type="entry name" value="U_BOX"/>
    <property type="match status" value="1"/>
</dbReference>
<evidence type="ECO:0000256" key="5">
    <source>
        <dbReference type="RuleBase" id="RU369093"/>
    </source>
</evidence>
<evidence type="ECO:0000313" key="7">
    <source>
        <dbReference type="EMBL" id="KAG6650612.1"/>
    </source>
</evidence>